<reference evidence="2" key="1">
    <citation type="journal article" date="2023" name="Science">
        <title>Genome structures resolve the early diversification of teleost fishes.</title>
        <authorList>
            <person name="Parey E."/>
            <person name="Louis A."/>
            <person name="Montfort J."/>
            <person name="Bouchez O."/>
            <person name="Roques C."/>
            <person name="Iampietro C."/>
            <person name="Lluch J."/>
            <person name="Castinel A."/>
            <person name="Donnadieu C."/>
            <person name="Desvignes T."/>
            <person name="Floi Bucao C."/>
            <person name="Jouanno E."/>
            <person name="Wen M."/>
            <person name="Mejri S."/>
            <person name="Dirks R."/>
            <person name="Jansen H."/>
            <person name="Henkel C."/>
            <person name="Chen W.J."/>
            <person name="Zahm M."/>
            <person name="Cabau C."/>
            <person name="Klopp C."/>
            <person name="Thompson A.W."/>
            <person name="Robinson-Rechavi M."/>
            <person name="Braasch I."/>
            <person name="Lecointre G."/>
            <person name="Bobe J."/>
            <person name="Postlethwait J.H."/>
            <person name="Berthelot C."/>
            <person name="Roest Crollius H."/>
            <person name="Guiguen Y."/>
        </authorList>
    </citation>
    <scope>NUCLEOTIDE SEQUENCE</scope>
    <source>
        <strain evidence="2">WJC10195</strain>
    </source>
</reference>
<protein>
    <submittedName>
        <fullName evidence="2">Uncharacterized protein</fullName>
    </submittedName>
</protein>
<evidence type="ECO:0000313" key="2">
    <source>
        <dbReference type="EMBL" id="KAJ8333486.1"/>
    </source>
</evidence>
<feature type="compositionally biased region" description="Polar residues" evidence="1">
    <location>
        <begin position="97"/>
        <end position="115"/>
    </location>
</feature>
<name>A0A9Q1E787_SYNKA</name>
<keyword evidence="3" id="KW-1185">Reference proteome</keyword>
<dbReference type="EMBL" id="JAINUF010000023">
    <property type="protein sequence ID" value="KAJ8333486.1"/>
    <property type="molecule type" value="Genomic_DNA"/>
</dbReference>
<proteinExistence type="predicted"/>
<gene>
    <name evidence="2" type="ORF">SKAU_G00414940</name>
</gene>
<organism evidence="2 3">
    <name type="scientific">Synaphobranchus kaupii</name>
    <name type="common">Kaup's arrowtooth eel</name>
    <dbReference type="NCBI Taxonomy" id="118154"/>
    <lineage>
        <taxon>Eukaryota</taxon>
        <taxon>Metazoa</taxon>
        <taxon>Chordata</taxon>
        <taxon>Craniata</taxon>
        <taxon>Vertebrata</taxon>
        <taxon>Euteleostomi</taxon>
        <taxon>Actinopterygii</taxon>
        <taxon>Neopterygii</taxon>
        <taxon>Teleostei</taxon>
        <taxon>Anguilliformes</taxon>
        <taxon>Synaphobranchidae</taxon>
        <taxon>Synaphobranchus</taxon>
    </lineage>
</organism>
<comment type="caution">
    <text evidence="2">The sequence shown here is derived from an EMBL/GenBank/DDBJ whole genome shotgun (WGS) entry which is preliminary data.</text>
</comment>
<accession>A0A9Q1E787</accession>
<feature type="region of interest" description="Disordered" evidence="1">
    <location>
        <begin position="48"/>
        <end position="115"/>
    </location>
</feature>
<sequence>MTQRSTAEPSCGKVEAIQGWLRPRTKKQVRGRTWECGCHVQERCTGRLDRPSFPVGAEGGEGVWQPAGAPERSGGEWPVCASPSRAAEAHIRMSGSAPAQISADDTTQHSRAQLR</sequence>
<dbReference type="Proteomes" id="UP001152622">
    <property type="component" value="Chromosome 23"/>
</dbReference>
<evidence type="ECO:0000256" key="1">
    <source>
        <dbReference type="SAM" id="MobiDB-lite"/>
    </source>
</evidence>
<dbReference type="AlphaFoldDB" id="A0A9Q1E787"/>
<evidence type="ECO:0000313" key="3">
    <source>
        <dbReference type="Proteomes" id="UP001152622"/>
    </source>
</evidence>